<sequence length="32" mass="3416">MLRYSQVVSLSLSSNLGDISQQGIMASAPYAK</sequence>
<dbReference type="Proteomes" id="UP000265520">
    <property type="component" value="Unassembled WGS sequence"/>
</dbReference>
<protein>
    <submittedName>
        <fullName evidence="1">Uncharacterized protein</fullName>
    </submittedName>
</protein>
<evidence type="ECO:0000313" key="1">
    <source>
        <dbReference type="EMBL" id="MCI98286.1"/>
    </source>
</evidence>
<dbReference type="EMBL" id="LXQA011469283">
    <property type="protein sequence ID" value="MCI98286.1"/>
    <property type="molecule type" value="Genomic_DNA"/>
</dbReference>
<reference evidence="1 2" key="1">
    <citation type="journal article" date="2018" name="Front. Plant Sci.">
        <title>Red Clover (Trifolium pratense) and Zigzag Clover (T. medium) - A Picture of Genomic Similarities and Differences.</title>
        <authorList>
            <person name="Dluhosova J."/>
            <person name="Istvanek J."/>
            <person name="Nedelnik J."/>
            <person name="Repkova J."/>
        </authorList>
    </citation>
    <scope>NUCLEOTIDE SEQUENCE [LARGE SCALE GENOMIC DNA]</scope>
    <source>
        <strain evidence="2">cv. 10/8</strain>
        <tissue evidence="1">Leaf</tissue>
    </source>
</reference>
<name>A0A392WE53_9FABA</name>
<accession>A0A392WE53</accession>
<keyword evidence="2" id="KW-1185">Reference proteome</keyword>
<feature type="non-terminal residue" evidence="1">
    <location>
        <position position="32"/>
    </location>
</feature>
<organism evidence="1 2">
    <name type="scientific">Trifolium medium</name>
    <dbReference type="NCBI Taxonomy" id="97028"/>
    <lineage>
        <taxon>Eukaryota</taxon>
        <taxon>Viridiplantae</taxon>
        <taxon>Streptophyta</taxon>
        <taxon>Embryophyta</taxon>
        <taxon>Tracheophyta</taxon>
        <taxon>Spermatophyta</taxon>
        <taxon>Magnoliopsida</taxon>
        <taxon>eudicotyledons</taxon>
        <taxon>Gunneridae</taxon>
        <taxon>Pentapetalae</taxon>
        <taxon>rosids</taxon>
        <taxon>fabids</taxon>
        <taxon>Fabales</taxon>
        <taxon>Fabaceae</taxon>
        <taxon>Papilionoideae</taxon>
        <taxon>50 kb inversion clade</taxon>
        <taxon>NPAAA clade</taxon>
        <taxon>Hologalegina</taxon>
        <taxon>IRL clade</taxon>
        <taxon>Trifolieae</taxon>
        <taxon>Trifolium</taxon>
    </lineage>
</organism>
<proteinExistence type="predicted"/>
<dbReference type="AlphaFoldDB" id="A0A392WE53"/>
<comment type="caution">
    <text evidence="1">The sequence shown here is derived from an EMBL/GenBank/DDBJ whole genome shotgun (WGS) entry which is preliminary data.</text>
</comment>
<evidence type="ECO:0000313" key="2">
    <source>
        <dbReference type="Proteomes" id="UP000265520"/>
    </source>
</evidence>